<dbReference type="Pfam" id="PF10996">
    <property type="entry name" value="Beta-Casp"/>
    <property type="match status" value="1"/>
</dbReference>
<dbReference type="SUPFAM" id="SSF56281">
    <property type="entry name" value="Metallo-hydrolase/oxidoreductase"/>
    <property type="match status" value="1"/>
</dbReference>
<dbReference type="EMBL" id="CAJVPJ010001241">
    <property type="protein sequence ID" value="CAG8582741.1"/>
    <property type="molecule type" value="Genomic_DNA"/>
</dbReference>
<evidence type="ECO:0000256" key="4">
    <source>
        <dbReference type="ARBA" id="ARBA00022490"/>
    </source>
</evidence>
<dbReference type="GO" id="GO:0005737">
    <property type="term" value="C:cytoplasm"/>
    <property type="evidence" value="ECO:0007669"/>
    <property type="project" value="UniProtKB-SubCell"/>
</dbReference>
<dbReference type="Gene3D" id="3.60.15.10">
    <property type="entry name" value="Ribonuclease Z/Hydroxyacylglutathione hydrolase-like"/>
    <property type="match status" value="1"/>
</dbReference>
<gene>
    <name evidence="7" type="ORF">POCULU_LOCUS6573</name>
</gene>
<dbReference type="InterPro" id="IPR022712">
    <property type="entry name" value="Beta_Casp"/>
</dbReference>
<evidence type="ECO:0000313" key="7">
    <source>
        <dbReference type="EMBL" id="CAG8582741.1"/>
    </source>
</evidence>
<evidence type="ECO:0000256" key="5">
    <source>
        <dbReference type="ARBA" id="ARBA00023242"/>
    </source>
</evidence>
<reference evidence="7" key="1">
    <citation type="submission" date="2021-06" db="EMBL/GenBank/DDBJ databases">
        <authorList>
            <person name="Kallberg Y."/>
            <person name="Tangrot J."/>
            <person name="Rosling A."/>
        </authorList>
    </citation>
    <scope>NUCLEOTIDE SEQUENCE</scope>
    <source>
        <strain evidence="7">IA702</strain>
    </source>
</reference>
<comment type="caution">
    <text evidence="7">The sequence shown here is derived from an EMBL/GenBank/DDBJ whole genome shotgun (WGS) entry which is preliminary data.</text>
</comment>
<comment type="similarity">
    <text evidence="3">Belongs to the metallo-beta-lactamase superfamily. RNA-metabolizing metallo-beta-lactamase-like family. INTS9 subfamily.</text>
</comment>
<dbReference type="SMART" id="SM01027">
    <property type="entry name" value="Beta-Casp"/>
    <property type="match status" value="1"/>
</dbReference>
<dbReference type="OrthoDB" id="5600060at2759"/>
<dbReference type="GO" id="GO:0032039">
    <property type="term" value="C:integrator complex"/>
    <property type="evidence" value="ECO:0007669"/>
    <property type="project" value="InterPro"/>
</dbReference>
<name>A0A9N9BYT7_9GLOM</name>
<organism evidence="7 8">
    <name type="scientific">Paraglomus occultum</name>
    <dbReference type="NCBI Taxonomy" id="144539"/>
    <lineage>
        <taxon>Eukaryota</taxon>
        <taxon>Fungi</taxon>
        <taxon>Fungi incertae sedis</taxon>
        <taxon>Mucoromycota</taxon>
        <taxon>Glomeromycotina</taxon>
        <taxon>Glomeromycetes</taxon>
        <taxon>Paraglomerales</taxon>
        <taxon>Paraglomeraceae</taxon>
        <taxon>Paraglomus</taxon>
    </lineage>
</organism>
<dbReference type="AlphaFoldDB" id="A0A9N9BYT7"/>
<dbReference type="Proteomes" id="UP000789572">
    <property type="component" value="Unassembled WGS sequence"/>
</dbReference>
<accession>A0A9N9BYT7</accession>
<dbReference type="InterPro" id="IPR001279">
    <property type="entry name" value="Metallo-B-lactamas"/>
</dbReference>
<evidence type="ECO:0000256" key="2">
    <source>
        <dbReference type="ARBA" id="ARBA00004496"/>
    </source>
</evidence>
<dbReference type="InterPro" id="IPR036866">
    <property type="entry name" value="RibonucZ/Hydroxyglut_hydro"/>
</dbReference>
<evidence type="ECO:0000259" key="6">
    <source>
        <dbReference type="SMART" id="SM01027"/>
    </source>
</evidence>
<protein>
    <submittedName>
        <fullName evidence="7">8612_t:CDS:1</fullName>
    </submittedName>
</protein>
<evidence type="ECO:0000256" key="1">
    <source>
        <dbReference type="ARBA" id="ARBA00004123"/>
    </source>
</evidence>
<keyword evidence="8" id="KW-1185">Reference proteome</keyword>
<dbReference type="GO" id="GO:0034472">
    <property type="term" value="P:snRNA 3'-end processing"/>
    <property type="evidence" value="ECO:0007669"/>
    <property type="project" value="TreeGrafter"/>
</dbReference>
<evidence type="ECO:0000256" key="3">
    <source>
        <dbReference type="ARBA" id="ARBA00006861"/>
    </source>
</evidence>
<proteinExistence type="inferred from homology"/>
<dbReference type="Pfam" id="PF16661">
    <property type="entry name" value="Lactamase_B_6"/>
    <property type="match status" value="1"/>
</dbReference>
<keyword evidence="4" id="KW-0963">Cytoplasm</keyword>
<feature type="domain" description="Beta-Casp" evidence="6">
    <location>
        <begin position="294"/>
        <end position="423"/>
    </location>
</feature>
<dbReference type="InterPro" id="IPR027074">
    <property type="entry name" value="Integrator_9su"/>
</dbReference>
<dbReference type="PANTHER" id="PTHR46094">
    <property type="entry name" value="INTEGRATOR COMPLEX SUBUNIT 9"/>
    <property type="match status" value="1"/>
</dbReference>
<keyword evidence="5" id="KW-0539">Nucleus</keyword>
<comment type="subcellular location">
    <subcellularLocation>
        <location evidence="2">Cytoplasm</location>
    </subcellularLocation>
    <subcellularLocation>
        <location evidence="1">Nucleus</location>
    </subcellularLocation>
</comment>
<sequence>MDFIVDCGLDTSALLKFPPRNTIGDDDDGADIDHRTTIDLDIFGPQNPEDDNGSRKRRKLDAFAEAGRFLVQTPDFSSVDWKAVDFILISSYRHMLALPFVTEYTEFMGKIYATEPTIEFGRQLMNELVYYFGESSSTDAASRHAPSHSNIGKLLQDESTFDLTLSRTLYTTADVQSCIDKIQPIRYCEHLSLYDSLRITAYSSGYCLGSANWAIDCGQEKIAIISSSSTIKTIHPAPFDKTVFENASVILFSDLRTETYLSYEEALDKIEECVVRTINNDGNVLFPCTSNGIILDLVEDLDRILSAKGLGGHVRMFVISPMAEESLKYSNILGEWMCKSNQDKLYTAENPTTHKLLMSKQRLFHVARVDSSLSQIYKQPCIVFAGHVSLRSGAAVEFLKKWGKNTANMIIFTDSDVDYKEAFSPFEGLKINQEIIPLDIRLSVQEVESILRQYHPKTVLVPSDVNEIDGNTLLSHQRLVVYEYSVVHNVTINSQYERTSLSESLAKLIRPKVVGNSLVGSLNGNLMTHNNRFLLAKGKIGVNYQRFLWGDARVDKILDRFAEVGIDEACVIKEDMLDAIIITLDSPKATITLTPNSSNIDVEDSSIRKFIADIVVNQFTQM</sequence>
<dbReference type="PANTHER" id="PTHR46094:SF1">
    <property type="entry name" value="INTEGRATOR COMPLEX SUBUNIT 9"/>
    <property type="match status" value="1"/>
</dbReference>
<dbReference type="Gene3D" id="3.40.50.10890">
    <property type="match status" value="1"/>
</dbReference>
<evidence type="ECO:0000313" key="8">
    <source>
        <dbReference type="Proteomes" id="UP000789572"/>
    </source>
</evidence>